<evidence type="ECO:0000313" key="2">
    <source>
        <dbReference type="Proteomes" id="UP000238523"/>
    </source>
</evidence>
<evidence type="ECO:0000313" key="1">
    <source>
        <dbReference type="EMBL" id="AUW43696.1"/>
    </source>
</evidence>
<dbReference type="Proteomes" id="UP000238523">
    <property type="component" value="Chromosome"/>
</dbReference>
<dbReference type="AlphaFoldDB" id="A0A2K9Z661"/>
<sequence length="46" mass="4976">MFYAIPDGKPLRTFPGIALTIGTAVCERVSAAINGQQFTRLGEHAR</sequence>
<accession>A0A2K9Z661</accession>
<protein>
    <submittedName>
        <fullName evidence="1">Uncharacterized protein</fullName>
    </submittedName>
</protein>
<gene>
    <name evidence="1" type="ORF">CUJ84_Chr003359</name>
</gene>
<reference evidence="1 2" key="1">
    <citation type="submission" date="2017-11" db="EMBL/GenBank/DDBJ databases">
        <title>Complete genome of Rhizobium leguminosarum Norway, an ineffective micro-symbiont.</title>
        <authorList>
            <person name="Hoffrichter A."/>
            <person name="Liang J."/>
            <person name="Brachmann A."/>
            <person name="Marin M."/>
        </authorList>
    </citation>
    <scope>NUCLEOTIDE SEQUENCE [LARGE SCALE GENOMIC DNA]</scope>
    <source>
        <strain evidence="1 2">Norway</strain>
    </source>
</reference>
<organism evidence="1 2">
    <name type="scientific">Rhizobium leguminosarum</name>
    <dbReference type="NCBI Taxonomy" id="384"/>
    <lineage>
        <taxon>Bacteria</taxon>
        <taxon>Pseudomonadati</taxon>
        <taxon>Pseudomonadota</taxon>
        <taxon>Alphaproteobacteria</taxon>
        <taxon>Hyphomicrobiales</taxon>
        <taxon>Rhizobiaceae</taxon>
        <taxon>Rhizobium/Agrobacterium group</taxon>
        <taxon>Rhizobium</taxon>
    </lineage>
</organism>
<name>A0A2K9Z661_RHILE</name>
<dbReference type="EMBL" id="CP025012">
    <property type="protein sequence ID" value="AUW43696.1"/>
    <property type="molecule type" value="Genomic_DNA"/>
</dbReference>
<proteinExistence type="predicted"/>